<sequence>MAAIATPDDTEYLVLRDALLHDAARDQRIHHWISSQYDFALSELDIDTNNSKCMAPSRADSPLLPFDDAYPSANTSRSGSWDGHGECPSYDPLFFTPKTEEGRALTEDEARFEDVERERALKFLIEEMHGGRVFPGPAREKSLPALPTPTPYSTPSRSRTHSATAVAYTPSRRASRMPSIGSALSARLASLPTQEEEPPLPELPSPCGTPTPRHNLTIDIITSAPNSPPTSPTRLTFGHTRSRGTTLSFSPPLSPTAGAPSFSTPNWGTSPPGTPALSYSSPPVSPNAARFSRSTLRTDSIESALNLGVPNNFARSRRSASVESALNLLTTTAQDDDEYEYGRQIAASFSSYAPAPAADDQPEHQITGAGPASQSRWSLGSSLLQDDEDAPPAPAAEKEPQPTTRRRLKSLISMLSPVPQADEAPKIKPKSSLASLGYHRRSQQGLPARAASPPPPTPSLALARASSSFALASAASAFALPSIAQSPASPAAPRQSFSAQQMARTSSFPFAPLPQAEAPTPPLTPMPTFPPPASPPKKEKTLLETLRLKRPKTPKASKAKALPREPEADAGPKRILVLQAPTAARPDLLAWCQAFGEVTHFTPLPAHAHSHCSPAHSEEDVGGGEVGEGAGGEEVHVEFASARVAETVCRVRGEVKVAGWTVGMGWF</sequence>
<feature type="compositionally biased region" description="Pro residues" evidence="1">
    <location>
        <begin position="200"/>
        <end position="209"/>
    </location>
</feature>
<keyword evidence="3" id="KW-1185">Reference proteome</keyword>
<dbReference type="OrthoDB" id="2685297at2759"/>
<evidence type="ECO:0000313" key="3">
    <source>
        <dbReference type="Proteomes" id="UP000076532"/>
    </source>
</evidence>
<feature type="compositionally biased region" description="Polar residues" evidence="1">
    <location>
        <begin position="372"/>
        <end position="384"/>
    </location>
</feature>
<dbReference type="Proteomes" id="UP000076532">
    <property type="component" value="Unassembled WGS sequence"/>
</dbReference>
<evidence type="ECO:0000256" key="1">
    <source>
        <dbReference type="SAM" id="MobiDB-lite"/>
    </source>
</evidence>
<feature type="region of interest" description="Disordered" evidence="1">
    <location>
        <begin position="439"/>
        <end position="460"/>
    </location>
</feature>
<name>A0A166LXT0_9AGAM</name>
<organism evidence="2 3">
    <name type="scientific">Athelia psychrophila</name>
    <dbReference type="NCBI Taxonomy" id="1759441"/>
    <lineage>
        <taxon>Eukaryota</taxon>
        <taxon>Fungi</taxon>
        <taxon>Dikarya</taxon>
        <taxon>Basidiomycota</taxon>
        <taxon>Agaricomycotina</taxon>
        <taxon>Agaricomycetes</taxon>
        <taxon>Agaricomycetidae</taxon>
        <taxon>Atheliales</taxon>
        <taxon>Atheliaceae</taxon>
        <taxon>Athelia</taxon>
    </lineage>
</organism>
<evidence type="ECO:0000313" key="2">
    <source>
        <dbReference type="EMBL" id="KZP23431.1"/>
    </source>
</evidence>
<protein>
    <recommendedName>
        <fullName evidence="4">RRM domain-containing protein</fullName>
    </recommendedName>
</protein>
<dbReference type="AlphaFoldDB" id="A0A166LXT0"/>
<evidence type="ECO:0008006" key="4">
    <source>
        <dbReference type="Google" id="ProtNLM"/>
    </source>
</evidence>
<feature type="compositionally biased region" description="Polar residues" evidence="1">
    <location>
        <begin position="261"/>
        <end position="282"/>
    </location>
</feature>
<feature type="region of interest" description="Disordered" evidence="1">
    <location>
        <begin position="510"/>
        <end position="538"/>
    </location>
</feature>
<gene>
    <name evidence="2" type="ORF">FIBSPDRAFT_930510</name>
</gene>
<dbReference type="STRING" id="436010.A0A166LXT0"/>
<feature type="region of interest" description="Disordered" evidence="1">
    <location>
        <begin position="135"/>
        <end position="293"/>
    </location>
</feature>
<reference evidence="2 3" key="1">
    <citation type="journal article" date="2016" name="Mol. Biol. Evol.">
        <title>Comparative Genomics of Early-Diverging Mushroom-Forming Fungi Provides Insights into the Origins of Lignocellulose Decay Capabilities.</title>
        <authorList>
            <person name="Nagy L.G."/>
            <person name="Riley R."/>
            <person name="Tritt A."/>
            <person name="Adam C."/>
            <person name="Daum C."/>
            <person name="Floudas D."/>
            <person name="Sun H."/>
            <person name="Yadav J.S."/>
            <person name="Pangilinan J."/>
            <person name="Larsson K.H."/>
            <person name="Matsuura K."/>
            <person name="Barry K."/>
            <person name="Labutti K."/>
            <person name="Kuo R."/>
            <person name="Ohm R.A."/>
            <person name="Bhattacharya S.S."/>
            <person name="Shirouzu T."/>
            <person name="Yoshinaga Y."/>
            <person name="Martin F.M."/>
            <person name="Grigoriev I.V."/>
            <person name="Hibbett D.S."/>
        </authorList>
    </citation>
    <scope>NUCLEOTIDE SEQUENCE [LARGE SCALE GENOMIC DNA]</scope>
    <source>
        <strain evidence="2 3">CBS 109695</strain>
    </source>
</reference>
<dbReference type="EMBL" id="KV417532">
    <property type="protein sequence ID" value="KZP23431.1"/>
    <property type="molecule type" value="Genomic_DNA"/>
</dbReference>
<feature type="region of interest" description="Disordered" evidence="1">
    <location>
        <begin position="353"/>
        <end position="405"/>
    </location>
</feature>
<feature type="compositionally biased region" description="Pro residues" evidence="1">
    <location>
        <begin position="519"/>
        <end position="535"/>
    </location>
</feature>
<proteinExistence type="predicted"/>
<accession>A0A166LXT0</accession>